<dbReference type="PANTHER" id="PTHR30472:SF70">
    <property type="entry name" value="MOLYBDATE IMPORT SYSTEM PERMEASE PROTEIN MOLB"/>
    <property type="match status" value="1"/>
</dbReference>
<evidence type="ECO:0000256" key="4">
    <source>
        <dbReference type="ARBA" id="ARBA00022475"/>
    </source>
</evidence>
<protein>
    <recommendedName>
        <fullName evidence="10">Cobalamin import system permease protein BtuC</fullName>
    </recommendedName>
</protein>
<comment type="function">
    <text evidence="8">Required for corrinoid utilization. Probably part of the ABC transporter complex BtuCDF involved in cobalamin (vitamin B12) import. Probably involved in the translocation of the substrate across the membrane.</text>
</comment>
<dbReference type="AlphaFoldDB" id="A0A2A2HW20"/>
<dbReference type="GO" id="GO:0033214">
    <property type="term" value="P:siderophore-iron import into cell"/>
    <property type="evidence" value="ECO:0007669"/>
    <property type="project" value="TreeGrafter"/>
</dbReference>
<dbReference type="CDD" id="cd06550">
    <property type="entry name" value="TM_ABC_iron-siderophores_like"/>
    <property type="match status" value="1"/>
</dbReference>
<evidence type="ECO:0000313" key="13">
    <source>
        <dbReference type="Proteomes" id="UP000218164"/>
    </source>
</evidence>
<comment type="subunit">
    <text evidence="9">The complex is composed of two ATP-binding proteins (BtuD), two transmembrane proteins (BtuC) and a solute-binding protein (BtuF).</text>
</comment>
<comment type="similarity">
    <text evidence="2">Belongs to the binding-protein-dependent transport system permease family. FecCD subfamily.</text>
</comment>
<sequence length="343" mass="36629">MNRRINRETIRNISLTTILISFPILLFFGSFMIGRYPVSPTDVILAIVSVFVPINANLDSTVYTVVWDIRLPRIIAAMIVGAALSISGASFQGTFQNPLVSPDILGVSSGAGFGAAIAILFSFSAVMIQTTAFLFGLVAVILTYSLSKRLRGNNILVMVLGGIAIAALFSAFISCIKYLADPDSKLPEIVYWLMGSLSAVNSNSVLMIIGPTLIGFAALLLIGWRINVLSMGDDEARALGVNTEKMRLLVIFCCTLLTASAVSISGIIGWVGLVVPHAARMIVGPDHRKLLPACISLGATFLLLVDDVCRTATSIETPLGILTAIIGAPVFIYLLQKGYEGWS</sequence>
<dbReference type="EMBL" id="LMVP01000080">
    <property type="protein sequence ID" value="PAV13518.1"/>
    <property type="molecule type" value="Genomic_DNA"/>
</dbReference>
<evidence type="ECO:0000256" key="8">
    <source>
        <dbReference type="ARBA" id="ARBA00053891"/>
    </source>
</evidence>
<feature type="transmembrane region" description="Helical" evidence="11">
    <location>
        <begin position="12"/>
        <end position="31"/>
    </location>
</feature>
<dbReference type="Gene3D" id="1.10.3470.10">
    <property type="entry name" value="ABC transporter involved in vitamin B12 uptake, BtuC"/>
    <property type="match status" value="1"/>
</dbReference>
<reference evidence="12 13" key="1">
    <citation type="journal article" date="2017" name="BMC Genomics">
        <title>Genomic analysis of methanogenic archaea reveals a shift towards energy conservation.</title>
        <authorList>
            <person name="Gilmore S.P."/>
            <person name="Henske J.K."/>
            <person name="Sexton J.A."/>
            <person name="Solomon K.V."/>
            <person name="Seppala S."/>
            <person name="Yoo J.I."/>
            <person name="Huyett L.M."/>
            <person name="Pressman A."/>
            <person name="Cogan J.Z."/>
            <person name="Kivenson V."/>
            <person name="Peng X."/>
            <person name="Tan Y."/>
            <person name="Valentine D.L."/>
            <person name="O'Malley M.A."/>
        </authorList>
    </citation>
    <scope>NUCLEOTIDE SEQUENCE [LARGE SCALE GENOMIC DNA]</scope>
    <source>
        <strain evidence="12 13">MC-15</strain>
    </source>
</reference>
<dbReference type="GO" id="GO:0005886">
    <property type="term" value="C:plasma membrane"/>
    <property type="evidence" value="ECO:0007669"/>
    <property type="project" value="UniProtKB-SubCell"/>
</dbReference>
<dbReference type="Proteomes" id="UP000218164">
    <property type="component" value="Unassembled WGS sequence"/>
</dbReference>
<evidence type="ECO:0000256" key="6">
    <source>
        <dbReference type="ARBA" id="ARBA00022989"/>
    </source>
</evidence>
<dbReference type="SUPFAM" id="SSF81345">
    <property type="entry name" value="ABC transporter involved in vitamin B12 uptake, BtuC"/>
    <property type="match status" value="1"/>
</dbReference>
<evidence type="ECO:0000256" key="3">
    <source>
        <dbReference type="ARBA" id="ARBA00022448"/>
    </source>
</evidence>
<comment type="subcellular location">
    <subcellularLocation>
        <location evidence="1">Cell membrane</location>
        <topology evidence="1">Multi-pass membrane protein</topology>
    </subcellularLocation>
</comment>
<evidence type="ECO:0000313" key="12">
    <source>
        <dbReference type="EMBL" id="PAV13518.1"/>
    </source>
</evidence>
<organism evidence="12 13">
    <name type="scientific">Methanosarcina spelaei</name>
    <dbReference type="NCBI Taxonomy" id="1036679"/>
    <lineage>
        <taxon>Archaea</taxon>
        <taxon>Methanobacteriati</taxon>
        <taxon>Methanobacteriota</taxon>
        <taxon>Stenosarchaea group</taxon>
        <taxon>Methanomicrobia</taxon>
        <taxon>Methanosarcinales</taxon>
        <taxon>Methanosarcinaceae</taxon>
        <taxon>Methanosarcina</taxon>
    </lineage>
</organism>
<evidence type="ECO:0000256" key="7">
    <source>
        <dbReference type="ARBA" id="ARBA00023136"/>
    </source>
</evidence>
<feature type="transmembrane region" description="Helical" evidence="11">
    <location>
        <begin position="115"/>
        <end position="143"/>
    </location>
</feature>
<feature type="transmembrane region" description="Helical" evidence="11">
    <location>
        <begin position="43"/>
        <end position="67"/>
    </location>
</feature>
<evidence type="ECO:0000256" key="10">
    <source>
        <dbReference type="ARBA" id="ARBA00071366"/>
    </source>
</evidence>
<feature type="transmembrane region" description="Helical" evidence="11">
    <location>
        <begin position="74"/>
        <end position="95"/>
    </location>
</feature>
<keyword evidence="3" id="KW-0813">Transport</keyword>
<keyword evidence="13" id="KW-1185">Reference proteome</keyword>
<keyword evidence="4" id="KW-1003">Cell membrane</keyword>
<dbReference type="PANTHER" id="PTHR30472">
    <property type="entry name" value="FERRIC ENTEROBACTIN TRANSPORT SYSTEM PERMEASE PROTEIN"/>
    <property type="match status" value="1"/>
</dbReference>
<evidence type="ECO:0000256" key="11">
    <source>
        <dbReference type="SAM" id="Phobius"/>
    </source>
</evidence>
<keyword evidence="7 11" id="KW-0472">Membrane</keyword>
<keyword evidence="6 11" id="KW-1133">Transmembrane helix</keyword>
<comment type="caution">
    <text evidence="12">The sequence shown here is derived from an EMBL/GenBank/DDBJ whole genome shotgun (WGS) entry which is preliminary data.</text>
</comment>
<dbReference type="OrthoDB" id="57034at2157"/>
<gene>
    <name evidence="12" type="ORF">ASJ81_17510</name>
</gene>
<feature type="transmembrane region" description="Helical" evidence="11">
    <location>
        <begin position="155"/>
        <end position="180"/>
    </location>
</feature>
<dbReference type="FunFam" id="1.10.3470.10:FF:000001">
    <property type="entry name" value="Vitamin B12 ABC transporter permease BtuC"/>
    <property type="match status" value="1"/>
</dbReference>
<dbReference type="InterPro" id="IPR000522">
    <property type="entry name" value="ABC_transptr_permease_BtuC"/>
</dbReference>
<dbReference type="Pfam" id="PF01032">
    <property type="entry name" value="FecCD"/>
    <property type="match status" value="1"/>
</dbReference>
<feature type="transmembrane region" description="Helical" evidence="11">
    <location>
        <begin position="248"/>
        <end position="270"/>
    </location>
</feature>
<feature type="transmembrane region" description="Helical" evidence="11">
    <location>
        <begin position="200"/>
        <end position="227"/>
    </location>
</feature>
<evidence type="ECO:0000256" key="2">
    <source>
        <dbReference type="ARBA" id="ARBA00007935"/>
    </source>
</evidence>
<dbReference type="InterPro" id="IPR037294">
    <property type="entry name" value="ABC_BtuC-like"/>
</dbReference>
<dbReference type="GO" id="GO:0022857">
    <property type="term" value="F:transmembrane transporter activity"/>
    <property type="evidence" value="ECO:0007669"/>
    <property type="project" value="InterPro"/>
</dbReference>
<dbReference type="RefSeq" id="WP_095643680.1">
    <property type="nucleotide sequence ID" value="NZ_LMVP01000080.1"/>
</dbReference>
<evidence type="ECO:0000256" key="5">
    <source>
        <dbReference type="ARBA" id="ARBA00022692"/>
    </source>
</evidence>
<feature type="transmembrane region" description="Helical" evidence="11">
    <location>
        <begin position="317"/>
        <end position="335"/>
    </location>
</feature>
<keyword evidence="5 11" id="KW-0812">Transmembrane</keyword>
<proteinExistence type="inferred from homology"/>
<name>A0A2A2HW20_9EURY</name>
<evidence type="ECO:0000256" key="1">
    <source>
        <dbReference type="ARBA" id="ARBA00004651"/>
    </source>
</evidence>
<evidence type="ECO:0000256" key="9">
    <source>
        <dbReference type="ARBA" id="ARBA00064420"/>
    </source>
</evidence>
<accession>A0A2A2HW20</accession>